<protein>
    <submittedName>
        <fullName evidence="2">Transposase protein B</fullName>
    </submittedName>
</protein>
<proteinExistence type="predicted"/>
<dbReference type="KEGG" id="azc:AZC_2129"/>
<dbReference type="eggNOG" id="COG2842">
    <property type="taxonomic scope" value="Bacteria"/>
</dbReference>
<reference evidence="2 3" key="3">
    <citation type="journal article" date="2008" name="BMC Genomics">
        <title>The genome of the versatile nitrogen fixer Azorhizobium caulinodans ORS571.</title>
        <authorList>
            <person name="Lee KB."/>
            <person name="Backer P.D."/>
            <person name="Aono T."/>
            <person name="Liu CT."/>
            <person name="Suzuki S."/>
            <person name="Suzuki T."/>
            <person name="Kaneko T."/>
            <person name="Yamada M."/>
            <person name="Tabata S."/>
            <person name="Kupfer D.M."/>
            <person name="Najar F.Z."/>
            <person name="Wiley G.B."/>
            <person name="Roe B."/>
            <person name="Binnewies T.T."/>
            <person name="Ussery D.W."/>
            <person name="D'Haeze W."/>
            <person name="Herder J.D."/>
            <person name="Gevers D."/>
            <person name="Vereecke D."/>
            <person name="Holsters M."/>
            <person name="Oyaizu H."/>
        </authorList>
    </citation>
    <scope>NUCLEOTIDE SEQUENCE [LARGE SCALE GENOMIC DNA]</scope>
    <source>
        <strain evidence="3">ATCC 43989 / DSM 5975 / JCM 20966 / LMG 6465 / NBRC 14845 / NCIMB 13405 / ORS 571</strain>
    </source>
</reference>
<dbReference type="SUPFAM" id="SSF52540">
    <property type="entry name" value="P-loop containing nucleoside triphosphate hydrolases"/>
    <property type="match status" value="1"/>
</dbReference>
<dbReference type="STRING" id="438753.AZC_2129"/>
<dbReference type="InterPro" id="IPR052026">
    <property type="entry name" value="ExeA_AAA_ATPase_DNA-bind"/>
</dbReference>
<dbReference type="Gene3D" id="3.40.50.300">
    <property type="entry name" value="P-loop containing nucleotide triphosphate hydrolases"/>
    <property type="match status" value="1"/>
</dbReference>
<dbReference type="Pfam" id="PF13401">
    <property type="entry name" value="AAA_22"/>
    <property type="match status" value="1"/>
</dbReference>
<evidence type="ECO:0000313" key="2">
    <source>
        <dbReference type="EMBL" id="BAF88127.1"/>
    </source>
</evidence>
<dbReference type="InterPro" id="IPR049945">
    <property type="entry name" value="AAA_22"/>
</dbReference>
<organism evidence="2 3">
    <name type="scientific">Azorhizobium caulinodans (strain ATCC 43989 / DSM 5975 / JCM 20966 / LMG 6465 / NBRC 14845 / NCIMB 13405 / ORS 571)</name>
    <dbReference type="NCBI Taxonomy" id="438753"/>
    <lineage>
        <taxon>Bacteria</taxon>
        <taxon>Pseudomonadati</taxon>
        <taxon>Pseudomonadota</taxon>
        <taxon>Alphaproteobacteria</taxon>
        <taxon>Hyphomicrobiales</taxon>
        <taxon>Xanthobacteraceae</taxon>
        <taxon>Azorhizobium</taxon>
    </lineage>
</organism>
<feature type="domain" description="ORC1/DEAH AAA+ ATPase" evidence="1">
    <location>
        <begin position="37"/>
        <end position="151"/>
    </location>
</feature>
<dbReference type="Proteomes" id="UP000000270">
    <property type="component" value="Chromosome"/>
</dbReference>
<dbReference type="PANTHER" id="PTHR35894">
    <property type="entry name" value="GENERAL SECRETION PATHWAY PROTEIN A-RELATED"/>
    <property type="match status" value="1"/>
</dbReference>
<dbReference type="GO" id="GO:0120545">
    <property type="term" value="F:nucleic acid conformation isomerase activity"/>
    <property type="evidence" value="ECO:0007669"/>
    <property type="project" value="UniProtKB-ARBA"/>
</dbReference>
<sequence>MRMLQAGLTVKGPVATANVAAFMGLATKLIERDPTAPGIGVFHGPSGYGKTYASIFAQNRTRAIRVEVGDYWTRKTLLKSVLAEAGLQARGTIADMAEAVIRILGDDPHRPLIIDEADRLVDKRMIELVRDLQDKSTAPIILIGEEHLPTKLATVERVHNRVLDWVAAEPTDLEDARALAASLCPRLTLEDDLLAEIVNRSDGRARRIVVNLIRASEIARNLGVMRLDRAAWGNNGFFDSRPPSPRNIAALARGM</sequence>
<reference evidence="2 3" key="4">
    <citation type="journal article" date="2009" name="Appl. Environ. Microbiol.">
        <title>Comparative genome-wide transcriptional profiling of Azorhizobium caulinodans ORS571 grown under free-living and symbiotic conditions.</title>
        <authorList>
            <person name="Tsukada S."/>
            <person name="Aono T."/>
            <person name="Akiba N."/>
            <person name="Lee KB."/>
            <person name="Liu CT."/>
            <person name="Toyazaki H."/>
            <person name="Oyaizu H."/>
        </authorList>
    </citation>
    <scope>NUCLEOTIDE SEQUENCE [LARGE SCALE GENOMIC DNA]</scope>
    <source>
        <strain evidence="3">ATCC 43989 / DSM 5975 / JCM 20966 / LMG 6465 / NBRC 14845 / NCIMB 13405 / ORS 571</strain>
    </source>
</reference>
<dbReference type="AlphaFoldDB" id="A8I7J6"/>
<gene>
    <name evidence="2" type="ordered locus">AZC_2129</name>
</gene>
<reference evidence="2 3" key="5">
    <citation type="journal article" date="2010" name="Appl. Environ. Microbiol.">
        <title>phrR-like gene praR of Azorhizobium caulinodans ORS571 is essential for symbiosis with Sesbania rostrata and is involved in expression of reb genes.</title>
        <authorList>
            <person name="Akiba N."/>
            <person name="Aono T."/>
            <person name="Toyazaki H."/>
            <person name="Sato S."/>
            <person name="Oyaizu H."/>
        </authorList>
    </citation>
    <scope>NUCLEOTIDE SEQUENCE [LARGE SCALE GENOMIC DNA]</scope>
    <source>
        <strain evidence="3">ATCC 43989 / DSM 5975 / JCM 20966 / LMG 6465 / NBRC 14845 / NCIMB 13405 / ORS 571</strain>
    </source>
</reference>
<dbReference type="GO" id="GO:0016887">
    <property type="term" value="F:ATP hydrolysis activity"/>
    <property type="evidence" value="ECO:0007669"/>
    <property type="project" value="InterPro"/>
</dbReference>
<keyword evidence="3" id="KW-1185">Reference proteome</keyword>
<dbReference type="InterPro" id="IPR027417">
    <property type="entry name" value="P-loop_NTPase"/>
</dbReference>
<accession>A8I7J6</accession>
<evidence type="ECO:0000313" key="3">
    <source>
        <dbReference type="Proteomes" id="UP000000270"/>
    </source>
</evidence>
<reference evidence="2 3" key="1">
    <citation type="journal article" date="2007" name="Appl. Environ. Microbiol.">
        <title>Rhizobial factors required for stem nodule maturation and maintenance in Sesbania rostrata-Azorhizobium caulinodans ORS571 symbiosis.</title>
        <authorList>
            <person name="Suzuki S."/>
            <person name="Aono T."/>
            <person name="Lee KB."/>
            <person name="Suzuki T."/>
            <person name="Liu CT."/>
            <person name="Miwa H."/>
            <person name="Wakao S."/>
            <person name="Iki T."/>
            <person name="Oyaizu H."/>
        </authorList>
    </citation>
    <scope>NUCLEOTIDE SEQUENCE [LARGE SCALE GENOMIC DNA]</scope>
    <source>
        <strain evidence="3">ATCC 43989 / DSM 5975 / JCM 20966 / LMG 6465 / NBRC 14845 / NCIMB 13405 / ORS 571</strain>
    </source>
</reference>
<name>A8I7J6_AZOC5</name>
<dbReference type="PANTHER" id="PTHR35894:SF5">
    <property type="entry name" value="MU-LIKE PROPHAGE FLUMU DNA TRANSPOSITION PROTEIN B"/>
    <property type="match status" value="1"/>
</dbReference>
<dbReference type="PROSITE" id="PS00039">
    <property type="entry name" value="DEAD_ATP_HELICASE"/>
    <property type="match status" value="1"/>
</dbReference>
<dbReference type="EMBL" id="AP009384">
    <property type="protein sequence ID" value="BAF88127.1"/>
    <property type="molecule type" value="Genomic_DNA"/>
</dbReference>
<reference evidence="3" key="2">
    <citation type="submission" date="2007-04" db="EMBL/GenBank/DDBJ databases">
        <title>Complete genome sequence of the nitrogen-fixing bacterium Azorhizobium caulinodans ORS571.</title>
        <authorList>
            <person name="Lee K.B."/>
            <person name="Backer P.D."/>
            <person name="Aono T."/>
            <person name="Liu C.T."/>
            <person name="Suzuki S."/>
            <person name="Suzuki T."/>
            <person name="Kaneko T."/>
            <person name="Yamada M."/>
            <person name="Tabata S."/>
            <person name="Kupfer D.M."/>
            <person name="Najar F.Z."/>
            <person name="Wiley G.B."/>
            <person name="Roe B."/>
            <person name="Binnewies T."/>
            <person name="Ussery D."/>
            <person name="Vereecke D."/>
            <person name="Gevers D."/>
            <person name="Holsters M."/>
            <person name="Oyaizu H."/>
        </authorList>
    </citation>
    <scope>NUCLEOTIDE SEQUENCE [LARGE SCALE GENOMIC DNA]</scope>
    <source>
        <strain evidence="3">ATCC 43989 / DSM 5975 / JCM 20966 / LMG 6465 / NBRC 14845 / NCIMB 13405 / ORS 571</strain>
    </source>
</reference>
<reference evidence="2 3" key="6">
    <citation type="journal article" date="2011" name="Appl. Environ. Microbiol.">
        <title>Involvement of the azorhizobial chromosome partition gene (parA) in the onset of bacteroid differentiation during Sesbania rostrata stem nodule development.</title>
        <authorList>
            <person name="Liu CT."/>
            <person name="Lee KB."/>
            <person name="Wang YS."/>
            <person name="Peng MH."/>
            <person name="Lee KT."/>
            <person name="Suzuki S."/>
            <person name="Suzuki T."/>
            <person name="Oyaizu H."/>
        </authorList>
    </citation>
    <scope>NUCLEOTIDE SEQUENCE [LARGE SCALE GENOMIC DNA]</scope>
    <source>
        <strain evidence="3">ATCC 43989 / DSM 5975 / JCM 20966 / LMG 6465 / NBRC 14845 / NCIMB 13405 / ORS 571</strain>
    </source>
</reference>
<evidence type="ECO:0000259" key="1">
    <source>
        <dbReference type="Pfam" id="PF13401"/>
    </source>
</evidence>
<dbReference type="HOGENOM" id="CLU_099028_0_0_5"/>
<dbReference type="InterPro" id="IPR000629">
    <property type="entry name" value="RNA-helicase_DEAD-box_CS"/>
</dbReference>